<evidence type="ECO:0000313" key="8">
    <source>
        <dbReference type="Proteomes" id="UP000294682"/>
    </source>
</evidence>
<dbReference type="Gene3D" id="3.60.15.10">
    <property type="entry name" value="Ribonuclease Z/Hydroxyacylglutathione hydrolase-like"/>
    <property type="match status" value="1"/>
</dbReference>
<dbReference type="GO" id="GO:0046872">
    <property type="term" value="F:metal ion binding"/>
    <property type="evidence" value="ECO:0007669"/>
    <property type="project" value="UniProtKB-KW"/>
</dbReference>
<dbReference type="InterPro" id="IPR036866">
    <property type="entry name" value="RibonucZ/Hydroxyglut_hydro"/>
</dbReference>
<dbReference type="PANTHER" id="PTHR42978:SF2">
    <property type="entry name" value="102 KBASES UNSTABLE REGION: FROM 1 TO 119443"/>
    <property type="match status" value="1"/>
</dbReference>
<evidence type="ECO:0000256" key="4">
    <source>
        <dbReference type="ARBA" id="ARBA00022801"/>
    </source>
</evidence>
<dbReference type="SMART" id="SM00849">
    <property type="entry name" value="Lactamase_B"/>
    <property type="match status" value="1"/>
</dbReference>
<dbReference type="Proteomes" id="UP000294682">
    <property type="component" value="Unassembled WGS sequence"/>
</dbReference>
<name>A0A9X8UKM7_9FIRM</name>
<dbReference type="SUPFAM" id="SSF56281">
    <property type="entry name" value="Metallo-hydrolase/oxidoreductase"/>
    <property type="match status" value="1"/>
</dbReference>
<keyword evidence="8" id="KW-1185">Reference proteome</keyword>
<evidence type="ECO:0000256" key="3">
    <source>
        <dbReference type="ARBA" id="ARBA00022723"/>
    </source>
</evidence>
<dbReference type="CDD" id="cd07729">
    <property type="entry name" value="AHL_lactonase_MBL-fold"/>
    <property type="match status" value="1"/>
</dbReference>
<evidence type="ECO:0000256" key="2">
    <source>
        <dbReference type="ARBA" id="ARBA00007749"/>
    </source>
</evidence>
<dbReference type="AlphaFoldDB" id="A0A9X8UKM7"/>
<evidence type="ECO:0000259" key="6">
    <source>
        <dbReference type="SMART" id="SM00849"/>
    </source>
</evidence>
<comment type="similarity">
    <text evidence="2">Belongs to the metallo-beta-lactamase superfamily.</text>
</comment>
<dbReference type="PANTHER" id="PTHR42978">
    <property type="entry name" value="QUORUM-QUENCHING LACTONASE YTNP-RELATED-RELATED"/>
    <property type="match status" value="1"/>
</dbReference>
<comment type="caution">
    <text evidence="7">The sequence shown here is derived from an EMBL/GenBank/DDBJ whole genome shotgun (WGS) entry which is preliminary data.</text>
</comment>
<accession>A0A9X8UKM7</accession>
<keyword evidence="3" id="KW-0479">Metal-binding</keyword>
<dbReference type="EMBL" id="SLUK01000002">
    <property type="protein sequence ID" value="TCL44389.1"/>
    <property type="molecule type" value="Genomic_DNA"/>
</dbReference>
<gene>
    <name evidence="7" type="ORF">EDD78_1022</name>
</gene>
<evidence type="ECO:0000256" key="1">
    <source>
        <dbReference type="ARBA" id="ARBA00001947"/>
    </source>
</evidence>
<dbReference type="GO" id="GO:0016787">
    <property type="term" value="F:hydrolase activity"/>
    <property type="evidence" value="ECO:0007669"/>
    <property type="project" value="UniProtKB-KW"/>
</dbReference>
<reference evidence="7 8" key="1">
    <citation type="submission" date="2019-03" db="EMBL/GenBank/DDBJ databases">
        <title>Genomic Encyclopedia of Type Strains, Phase IV (KMG-IV): sequencing the most valuable type-strain genomes for metagenomic binning, comparative biology and taxonomic classification.</title>
        <authorList>
            <person name="Goeker M."/>
        </authorList>
    </citation>
    <scope>NUCLEOTIDE SEQUENCE [LARGE SCALE GENOMIC DNA]</scope>
    <source>
        <strain evidence="7 8">DSM 100433</strain>
    </source>
</reference>
<sequence>MVMMKVYLLDTGTLLADKGGIVYRGGDAPKETVRLPVPAVLIDHPQGKILYDTGCHPDAMKGYWPQNMQRAFPLTQEPSQRLERQLALCNTTPGEIKTVVISHLHLDHLGGIYLFPHADVYAPKADFLHALSETHRVSDPERHGGYIKNDLEQPVKEYHLIEGDYTLAPGVELLSLPGHTPGLLGMLVQLDCGTLLFPQDAVYTAENYGPPAVPARSPYDRELLLASIERVRRLQKEYGAKVFFPHDWDFWQTVRRAPQFYE</sequence>
<dbReference type="InterPro" id="IPR001279">
    <property type="entry name" value="Metallo-B-lactamas"/>
</dbReference>
<keyword evidence="4 7" id="KW-0378">Hydrolase</keyword>
<feature type="domain" description="Metallo-beta-lactamase" evidence="6">
    <location>
        <begin position="36"/>
        <end position="246"/>
    </location>
</feature>
<dbReference type="InterPro" id="IPR051013">
    <property type="entry name" value="MBL_superfamily_lactonases"/>
</dbReference>
<keyword evidence="5" id="KW-0862">Zinc</keyword>
<dbReference type="Pfam" id="PF00753">
    <property type="entry name" value="Lactamase_B"/>
    <property type="match status" value="1"/>
</dbReference>
<organism evidence="7 8">
    <name type="scientific">Harryflintia acetispora</name>
    <dbReference type="NCBI Taxonomy" id="1849041"/>
    <lineage>
        <taxon>Bacteria</taxon>
        <taxon>Bacillati</taxon>
        <taxon>Bacillota</taxon>
        <taxon>Clostridia</taxon>
        <taxon>Eubacteriales</taxon>
        <taxon>Oscillospiraceae</taxon>
        <taxon>Harryflintia</taxon>
    </lineage>
</organism>
<proteinExistence type="inferred from homology"/>
<evidence type="ECO:0000256" key="5">
    <source>
        <dbReference type="ARBA" id="ARBA00022833"/>
    </source>
</evidence>
<protein>
    <submittedName>
        <fullName evidence="7">Glyoxylase-like metal-dependent hydrolase (Beta-lactamase superfamily II)</fullName>
    </submittedName>
</protein>
<evidence type="ECO:0000313" key="7">
    <source>
        <dbReference type="EMBL" id="TCL44389.1"/>
    </source>
</evidence>
<comment type="cofactor">
    <cofactor evidence="1">
        <name>Zn(2+)</name>
        <dbReference type="ChEBI" id="CHEBI:29105"/>
    </cofactor>
</comment>